<dbReference type="InterPro" id="IPR036291">
    <property type="entry name" value="NAD(P)-bd_dom_sf"/>
</dbReference>
<dbReference type="PANTHER" id="PTHR43313">
    <property type="entry name" value="SHORT-CHAIN DEHYDROGENASE/REDUCTASE FAMILY 9C"/>
    <property type="match status" value="1"/>
</dbReference>
<dbReference type="InterPro" id="IPR002347">
    <property type="entry name" value="SDR_fam"/>
</dbReference>
<proteinExistence type="inferred from homology"/>
<keyword evidence="3" id="KW-1185">Reference proteome</keyword>
<dbReference type="GO" id="GO:0008202">
    <property type="term" value="P:steroid metabolic process"/>
    <property type="evidence" value="ECO:0007669"/>
    <property type="project" value="TreeGrafter"/>
</dbReference>
<protein>
    <recommendedName>
        <fullName evidence="4">Estradiol 17-beta-dehydrogenase 2</fullName>
    </recommendedName>
</protein>
<organism evidence="2 3">
    <name type="scientific">Caerostris darwini</name>
    <dbReference type="NCBI Taxonomy" id="1538125"/>
    <lineage>
        <taxon>Eukaryota</taxon>
        <taxon>Metazoa</taxon>
        <taxon>Ecdysozoa</taxon>
        <taxon>Arthropoda</taxon>
        <taxon>Chelicerata</taxon>
        <taxon>Arachnida</taxon>
        <taxon>Araneae</taxon>
        <taxon>Araneomorphae</taxon>
        <taxon>Entelegynae</taxon>
        <taxon>Araneoidea</taxon>
        <taxon>Araneidae</taxon>
        <taxon>Caerostris</taxon>
    </lineage>
</organism>
<sequence>MELPSNFSIFRSICKSFFTIIRLIFEGIFYGIVKLFLFWKHVKPEGKAIFITGCDSGFGNATARKLDAKGFHVFAACLFPLGPGATQLSQETSEHLKIVGLDVTSEESVLKALEFVKNNLGHCNLWAVINNAGIYKGLAVELSSLQEFRDCMEVNAFGPIRVTKAFLPLIRKVKGRVVNVTSYGGRMAVPHMTPYIVSKFAAVAFNDCLRREMVDWGVRVISIEPEAFNTPMANNETRIKTFDEEIASLDSTIIDDYGLEYFKQYRKMMLMGGDLVAPNIYRVVDALYSAVSSKYPDSIYMPCRNYLTELCNVLAINSPVCMQDFGTQIFSAFVNMPKPKGATEDFEEVFSEKNLTK</sequence>
<reference evidence="2 3" key="1">
    <citation type="submission" date="2021-06" db="EMBL/GenBank/DDBJ databases">
        <title>Caerostris darwini draft genome.</title>
        <authorList>
            <person name="Kono N."/>
            <person name="Arakawa K."/>
        </authorList>
    </citation>
    <scope>NUCLEOTIDE SEQUENCE [LARGE SCALE GENOMIC DNA]</scope>
</reference>
<dbReference type="PRINTS" id="PR00081">
    <property type="entry name" value="GDHRDH"/>
</dbReference>
<dbReference type="Gene3D" id="3.40.50.720">
    <property type="entry name" value="NAD(P)-binding Rossmann-like Domain"/>
    <property type="match status" value="1"/>
</dbReference>
<dbReference type="EMBL" id="BPLQ01006949">
    <property type="protein sequence ID" value="GIY26519.1"/>
    <property type="molecule type" value="Genomic_DNA"/>
</dbReference>
<dbReference type="PANTHER" id="PTHR43313:SF36">
    <property type="entry name" value="D-BETA-HYDROXYBUTYRATE DEHYDROGENASE, MITOCHONDRIAL"/>
    <property type="match status" value="1"/>
</dbReference>
<dbReference type="SUPFAM" id="SSF51735">
    <property type="entry name" value="NAD(P)-binding Rossmann-fold domains"/>
    <property type="match status" value="1"/>
</dbReference>
<accession>A0AAV4RZH8</accession>
<evidence type="ECO:0000313" key="2">
    <source>
        <dbReference type="EMBL" id="GIY26519.1"/>
    </source>
</evidence>
<dbReference type="AlphaFoldDB" id="A0AAV4RZH8"/>
<name>A0AAV4RZH8_9ARAC</name>
<comment type="similarity">
    <text evidence="1">Belongs to the short-chain dehydrogenases/reductases (SDR) family.</text>
</comment>
<dbReference type="GO" id="GO:0016491">
    <property type="term" value="F:oxidoreductase activity"/>
    <property type="evidence" value="ECO:0007669"/>
    <property type="project" value="TreeGrafter"/>
</dbReference>
<dbReference type="PRINTS" id="PR00080">
    <property type="entry name" value="SDRFAMILY"/>
</dbReference>
<evidence type="ECO:0008006" key="4">
    <source>
        <dbReference type="Google" id="ProtNLM"/>
    </source>
</evidence>
<evidence type="ECO:0000256" key="1">
    <source>
        <dbReference type="RuleBase" id="RU000363"/>
    </source>
</evidence>
<evidence type="ECO:0000313" key="3">
    <source>
        <dbReference type="Proteomes" id="UP001054837"/>
    </source>
</evidence>
<dbReference type="Pfam" id="PF00106">
    <property type="entry name" value="adh_short"/>
    <property type="match status" value="1"/>
</dbReference>
<gene>
    <name evidence="2" type="primary">DHRS9</name>
    <name evidence="2" type="ORF">CDAR_66301</name>
</gene>
<comment type="caution">
    <text evidence="2">The sequence shown here is derived from an EMBL/GenBank/DDBJ whole genome shotgun (WGS) entry which is preliminary data.</text>
</comment>
<dbReference type="Proteomes" id="UP001054837">
    <property type="component" value="Unassembled WGS sequence"/>
</dbReference>